<proteinExistence type="predicted"/>
<dbReference type="EMBL" id="QSDV01000078">
    <property type="protein sequence ID" value="RGZ12508.1"/>
    <property type="molecule type" value="Genomic_DNA"/>
</dbReference>
<reference evidence="1 2" key="1">
    <citation type="submission" date="2018-08" db="EMBL/GenBank/DDBJ databases">
        <title>A genome reference for cultivated species of the human gut microbiota.</title>
        <authorList>
            <person name="Zou Y."/>
            <person name="Xue W."/>
            <person name="Luo G."/>
        </authorList>
    </citation>
    <scope>NUCLEOTIDE SEQUENCE [LARGE SCALE GENOMIC DNA]</scope>
    <source>
        <strain evidence="1 2">AM54-25XD</strain>
    </source>
</reference>
<dbReference type="Proteomes" id="UP000285209">
    <property type="component" value="Unassembled WGS sequence"/>
</dbReference>
<name>A0A413LZR7_9FIRM</name>
<organism evidence="1 2">
    <name type="scientific">Agathobacter rectalis</name>
    <dbReference type="NCBI Taxonomy" id="39491"/>
    <lineage>
        <taxon>Bacteria</taxon>
        <taxon>Bacillati</taxon>
        <taxon>Bacillota</taxon>
        <taxon>Clostridia</taxon>
        <taxon>Lachnospirales</taxon>
        <taxon>Lachnospiraceae</taxon>
        <taxon>Agathobacter</taxon>
    </lineage>
</organism>
<protein>
    <submittedName>
        <fullName evidence="1">Uncharacterized protein</fullName>
    </submittedName>
</protein>
<feature type="non-terminal residue" evidence="1">
    <location>
        <position position="1"/>
    </location>
</feature>
<gene>
    <name evidence="1" type="ORF">DXA03_16100</name>
</gene>
<sequence>LHRSANLALSAKYSFAIESFALNPSPPVLLCEQENPLPMERTVVQFMRYTCGVLLYVYITFTL</sequence>
<dbReference type="AlphaFoldDB" id="A0A413LZR7"/>
<evidence type="ECO:0000313" key="1">
    <source>
        <dbReference type="EMBL" id="RGZ12508.1"/>
    </source>
</evidence>
<comment type="caution">
    <text evidence="1">The sequence shown here is derived from an EMBL/GenBank/DDBJ whole genome shotgun (WGS) entry which is preliminary data.</text>
</comment>
<accession>A0A413LZR7</accession>
<evidence type="ECO:0000313" key="2">
    <source>
        <dbReference type="Proteomes" id="UP000285209"/>
    </source>
</evidence>